<keyword evidence="2" id="KW-1185">Reference proteome</keyword>
<dbReference type="EMBL" id="JANJQO010000174">
    <property type="protein sequence ID" value="KAJ2980760.1"/>
    <property type="molecule type" value="Genomic_DNA"/>
</dbReference>
<name>A0ACC1NNA5_9HYPO</name>
<evidence type="ECO:0000313" key="2">
    <source>
        <dbReference type="Proteomes" id="UP001143910"/>
    </source>
</evidence>
<accession>A0ACC1NNA5</accession>
<comment type="caution">
    <text evidence="1">The sequence shown here is derived from an EMBL/GenBank/DDBJ whole genome shotgun (WGS) entry which is preliminary data.</text>
</comment>
<sequence length="356" mass="38834">MASAVGSDSNGRPEHHRLSNRDYTVGWICALTKESVAAQAFLDERHAPLAADNNNYELGRIGVHNVVITVLPCGQPGTVTAAITACELVRDFPNIRVGLMVGIGGGVPSSRHDIRLGDVVISKPENGHSGVLQYDFGKSLQDQPFKTTGSLAPPPSILLAACTGLQATHESEGHTIHNDIEARLLANERLRKGYSRPDAATDRLYRSSVVHPESDTSSEISCQCSCGIDENSMIIRPLRSINEDNPAVHYGLIGSSNQVMKDAKLRDQYAAKKDILCFEMEAAGVMNNFPCLVIRGISDYADSHKNDEWQGYAAMAAAAYAKKLLSRIWKTRVDEAEPTIHTVLKSCKFFKSQLYP</sequence>
<proteinExistence type="predicted"/>
<gene>
    <name evidence="1" type="ORF">NQ176_g2447</name>
</gene>
<evidence type="ECO:0000313" key="1">
    <source>
        <dbReference type="EMBL" id="KAJ2980760.1"/>
    </source>
</evidence>
<dbReference type="Proteomes" id="UP001143910">
    <property type="component" value="Unassembled WGS sequence"/>
</dbReference>
<reference evidence="1" key="1">
    <citation type="submission" date="2022-08" db="EMBL/GenBank/DDBJ databases">
        <title>Genome Sequence of Lecanicillium fungicola.</title>
        <authorList>
            <person name="Buettner E."/>
        </authorList>
    </citation>
    <scope>NUCLEOTIDE SEQUENCE</scope>
    <source>
        <strain evidence="1">Babe33</strain>
    </source>
</reference>
<protein>
    <submittedName>
        <fullName evidence="1">Uncharacterized protein</fullName>
    </submittedName>
</protein>
<organism evidence="1 2">
    <name type="scientific">Zarea fungicola</name>
    <dbReference type="NCBI Taxonomy" id="93591"/>
    <lineage>
        <taxon>Eukaryota</taxon>
        <taxon>Fungi</taxon>
        <taxon>Dikarya</taxon>
        <taxon>Ascomycota</taxon>
        <taxon>Pezizomycotina</taxon>
        <taxon>Sordariomycetes</taxon>
        <taxon>Hypocreomycetidae</taxon>
        <taxon>Hypocreales</taxon>
        <taxon>Cordycipitaceae</taxon>
        <taxon>Zarea</taxon>
    </lineage>
</organism>